<proteinExistence type="predicted"/>
<dbReference type="Proteomes" id="UP001434883">
    <property type="component" value="Unassembled WGS sequence"/>
</dbReference>
<feature type="chain" id="PRO_5045688714" evidence="1">
    <location>
        <begin position="22"/>
        <end position="73"/>
    </location>
</feature>
<dbReference type="EMBL" id="JAHRIN010019019">
    <property type="protein sequence ID" value="MEQ2198244.1"/>
    <property type="molecule type" value="Genomic_DNA"/>
</dbReference>
<evidence type="ECO:0000313" key="2">
    <source>
        <dbReference type="EMBL" id="MEQ2198244.1"/>
    </source>
</evidence>
<accession>A0ABV0QQY7</accession>
<protein>
    <submittedName>
        <fullName evidence="2">Uncharacterized protein</fullName>
    </submittedName>
</protein>
<sequence length="73" mass="8348">MRVMVCMLGPWLVMLKQKLVSSTLYFLDTNANSSRVRSIFEKIQISVDELQALALACSSCERKFKVLNMFRGT</sequence>
<name>A0ABV0QQY7_9TELE</name>
<feature type="signal peptide" evidence="1">
    <location>
        <begin position="1"/>
        <end position="21"/>
    </location>
</feature>
<evidence type="ECO:0000313" key="3">
    <source>
        <dbReference type="Proteomes" id="UP001434883"/>
    </source>
</evidence>
<gene>
    <name evidence="2" type="ORF">XENOCAPTIV_009999</name>
</gene>
<keyword evidence="3" id="KW-1185">Reference proteome</keyword>
<comment type="caution">
    <text evidence="2">The sequence shown here is derived from an EMBL/GenBank/DDBJ whole genome shotgun (WGS) entry which is preliminary data.</text>
</comment>
<reference evidence="2 3" key="1">
    <citation type="submission" date="2021-06" db="EMBL/GenBank/DDBJ databases">
        <authorList>
            <person name="Palmer J.M."/>
        </authorList>
    </citation>
    <scope>NUCLEOTIDE SEQUENCE [LARGE SCALE GENOMIC DNA]</scope>
    <source>
        <strain evidence="2 3">XC_2019</strain>
        <tissue evidence="2">Muscle</tissue>
    </source>
</reference>
<evidence type="ECO:0000256" key="1">
    <source>
        <dbReference type="SAM" id="SignalP"/>
    </source>
</evidence>
<keyword evidence="1" id="KW-0732">Signal</keyword>
<organism evidence="2 3">
    <name type="scientific">Xenoophorus captivus</name>
    <dbReference type="NCBI Taxonomy" id="1517983"/>
    <lineage>
        <taxon>Eukaryota</taxon>
        <taxon>Metazoa</taxon>
        <taxon>Chordata</taxon>
        <taxon>Craniata</taxon>
        <taxon>Vertebrata</taxon>
        <taxon>Euteleostomi</taxon>
        <taxon>Actinopterygii</taxon>
        <taxon>Neopterygii</taxon>
        <taxon>Teleostei</taxon>
        <taxon>Neoteleostei</taxon>
        <taxon>Acanthomorphata</taxon>
        <taxon>Ovalentaria</taxon>
        <taxon>Atherinomorphae</taxon>
        <taxon>Cyprinodontiformes</taxon>
        <taxon>Goodeidae</taxon>
        <taxon>Xenoophorus</taxon>
    </lineage>
</organism>